<comment type="caution">
    <text evidence="2">The sequence shown here is derived from an EMBL/GenBank/DDBJ whole genome shotgun (WGS) entry which is preliminary data.</text>
</comment>
<name>A0ABT3J1J3_9RHOB</name>
<dbReference type="PROSITE" id="PS50943">
    <property type="entry name" value="HTH_CROC1"/>
    <property type="match status" value="1"/>
</dbReference>
<gene>
    <name evidence="2" type="ORF">OM960_08125</name>
</gene>
<proteinExistence type="predicted"/>
<reference evidence="2 3" key="1">
    <citation type="submission" date="2022-10" db="EMBL/GenBank/DDBJ databases">
        <title>Defluviimonas sp. CAU 1641 isolated from mud.</title>
        <authorList>
            <person name="Kim W."/>
        </authorList>
    </citation>
    <scope>NUCLEOTIDE SEQUENCE [LARGE SCALE GENOMIC DNA]</scope>
    <source>
        <strain evidence="2 3">CAU 1641</strain>
    </source>
</reference>
<dbReference type="RefSeq" id="WP_264771614.1">
    <property type="nucleotide sequence ID" value="NZ_JAPDOG010000005.1"/>
</dbReference>
<dbReference type="EMBL" id="JAPDOG010000005">
    <property type="protein sequence ID" value="MCW3781556.1"/>
    <property type="molecule type" value="Genomic_DNA"/>
</dbReference>
<dbReference type="Proteomes" id="UP001207582">
    <property type="component" value="Unassembled WGS sequence"/>
</dbReference>
<protein>
    <submittedName>
        <fullName evidence="2">Helix-turn-helix domain-containing protein</fullName>
    </submittedName>
</protein>
<dbReference type="SMART" id="SM00530">
    <property type="entry name" value="HTH_XRE"/>
    <property type="match status" value="1"/>
</dbReference>
<organism evidence="2 3">
    <name type="scientific">Defluviimonas salinarum</name>
    <dbReference type="NCBI Taxonomy" id="2992147"/>
    <lineage>
        <taxon>Bacteria</taxon>
        <taxon>Pseudomonadati</taxon>
        <taxon>Pseudomonadota</taxon>
        <taxon>Alphaproteobacteria</taxon>
        <taxon>Rhodobacterales</taxon>
        <taxon>Paracoccaceae</taxon>
        <taxon>Albidovulum</taxon>
    </lineage>
</organism>
<evidence type="ECO:0000313" key="3">
    <source>
        <dbReference type="Proteomes" id="UP001207582"/>
    </source>
</evidence>
<dbReference type="Pfam" id="PF01381">
    <property type="entry name" value="HTH_3"/>
    <property type="match status" value="1"/>
</dbReference>
<accession>A0ABT3J1J3</accession>
<dbReference type="SUPFAM" id="SSF47413">
    <property type="entry name" value="lambda repressor-like DNA-binding domains"/>
    <property type="match status" value="1"/>
</dbReference>
<dbReference type="InterPro" id="IPR001387">
    <property type="entry name" value="Cro/C1-type_HTH"/>
</dbReference>
<feature type="domain" description="HTH cro/C1-type" evidence="1">
    <location>
        <begin position="34"/>
        <end position="88"/>
    </location>
</feature>
<evidence type="ECO:0000313" key="2">
    <source>
        <dbReference type="EMBL" id="MCW3781556.1"/>
    </source>
</evidence>
<evidence type="ECO:0000259" key="1">
    <source>
        <dbReference type="PROSITE" id="PS50943"/>
    </source>
</evidence>
<dbReference type="CDD" id="cd00093">
    <property type="entry name" value="HTH_XRE"/>
    <property type="match status" value="1"/>
</dbReference>
<dbReference type="InterPro" id="IPR010982">
    <property type="entry name" value="Lambda_DNA-bd_dom_sf"/>
</dbReference>
<sequence>MNPNCLQEKMLDVIPGLRESLDANAAKRNLALALRTVRKRVGLTQKDIAGKMSVSQAAISKLEAPTGSMPMTDTIQRYAAACGVVAVIGFHLPSGTESFEEDEIAAAMI</sequence>
<dbReference type="Gene3D" id="1.10.260.40">
    <property type="entry name" value="lambda repressor-like DNA-binding domains"/>
    <property type="match status" value="1"/>
</dbReference>
<keyword evidence="3" id="KW-1185">Reference proteome</keyword>